<organism evidence="2 3">
    <name type="scientific">Roseibium litorale</name>
    <dbReference type="NCBI Taxonomy" id="2803841"/>
    <lineage>
        <taxon>Bacteria</taxon>
        <taxon>Pseudomonadati</taxon>
        <taxon>Pseudomonadota</taxon>
        <taxon>Alphaproteobacteria</taxon>
        <taxon>Hyphomicrobiales</taxon>
        <taxon>Stappiaceae</taxon>
        <taxon>Roseibium</taxon>
    </lineage>
</organism>
<dbReference type="RefSeq" id="WP_192149420.1">
    <property type="nucleotide sequence ID" value="NZ_JACYXI010000012.1"/>
</dbReference>
<dbReference type="EMBL" id="JACYXI010000012">
    <property type="protein sequence ID" value="MBD8893293.1"/>
    <property type="molecule type" value="Genomic_DNA"/>
</dbReference>
<reference evidence="3" key="1">
    <citation type="submission" date="2020-09" db="EMBL/GenBank/DDBJ databases">
        <title>The genome sequence of strain Labrenzia suaedae 4C16A.</title>
        <authorList>
            <person name="Liu Y."/>
        </authorList>
    </citation>
    <scope>NUCLEOTIDE SEQUENCE [LARGE SCALE GENOMIC DNA]</scope>
    <source>
        <strain evidence="3">4C16A</strain>
    </source>
</reference>
<feature type="signal peptide" evidence="1">
    <location>
        <begin position="1"/>
        <end position="22"/>
    </location>
</feature>
<dbReference type="SUPFAM" id="SSF56935">
    <property type="entry name" value="Porins"/>
    <property type="match status" value="1"/>
</dbReference>
<name>A0ABR9CRI9_9HYPH</name>
<keyword evidence="3" id="KW-1185">Reference proteome</keyword>
<dbReference type="InterPro" id="IPR025737">
    <property type="entry name" value="FApF"/>
</dbReference>
<dbReference type="Proteomes" id="UP000632063">
    <property type="component" value="Unassembled WGS sequence"/>
</dbReference>
<evidence type="ECO:0000256" key="1">
    <source>
        <dbReference type="SAM" id="SignalP"/>
    </source>
</evidence>
<gene>
    <name evidence="2" type="ORF">IG616_17245</name>
</gene>
<protein>
    <submittedName>
        <fullName evidence="2">Transporter</fullName>
    </submittedName>
</protein>
<keyword evidence="1" id="KW-0732">Signal</keyword>
<sequence length="295" mass="32018">MRLKTLGFVLSLSTMMLCPAQAAENGNTQYSPGSSQFFAGAFPPFPGLYFLSQSSYYASNRLNDGNGKEIPIDFKVRAASETMRFLYVTPLEFAGARLSTQLVVPIVNVDLSTAFFSASDLGLADMVGTIGLTWHPDRKSSYTLGLDIAAPVGKYDVANAASPGLNHWSFQPALGYHYSDPQGLEIGALARLIFNTENPDTNYTSGNEFVLDYAAGWNFDKWRIGAVGYYLQQLTDDSGPGAPADGHRGKGLAIGPSLTYSFTPALQLSSSWQHDVIAENRAQGDTFWFNIAAKF</sequence>
<evidence type="ECO:0000313" key="2">
    <source>
        <dbReference type="EMBL" id="MBD8893293.1"/>
    </source>
</evidence>
<evidence type="ECO:0000313" key="3">
    <source>
        <dbReference type="Proteomes" id="UP000632063"/>
    </source>
</evidence>
<reference evidence="2 3" key="2">
    <citation type="journal article" date="2021" name="Int. J. Syst. Evol. Microbiol.">
        <title>Roseibium litorale sp. nov., isolated from a tidal flat sediment and proposal for the reclassification of Labrenzia polysiphoniae as Roseibium polysiphoniae comb. nov.</title>
        <authorList>
            <person name="Liu Y."/>
            <person name="Pei T."/>
            <person name="Du J."/>
            <person name="Chao M."/>
            <person name="Deng M.R."/>
            <person name="Zhu H."/>
        </authorList>
    </citation>
    <scope>NUCLEOTIDE SEQUENCE [LARGE SCALE GENOMIC DNA]</scope>
    <source>
        <strain evidence="2 3">4C16A</strain>
    </source>
</reference>
<feature type="chain" id="PRO_5045326041" evidence="1">
    <location>
        <begin position="23"/>
        <end position="295"/>
    </location>
</feature>
<proteinExistence type="predicted"/>
<dbReference type="Pfam" id="PF13557">
    <property type="entry name" value="Phenol_MetA_deg"/>
    <property type="match status" value="1"/>
</dbReference>
<accession>A0ABR9CRI9</accession>
<comment type="caution">
    <text evidence="2">The sequence shown here is derived from an EMBL/GenBank/DDBJ whole genome shotgun (WGS) entry which is preliminary data.</text>
</comment>